<feature type="domain" description="Tetrapyrrole biosynthesis uroporphyrinogen III synthase" evidence="1">
    <location>
        <begin position="29"/>
        <end position="269"/>
    </location>
</feature>
<dbReference type="EMBL" id="VBAK01000106">
    <property type="protein sequence ID" value="TMI90879.1"/>
    <property type="molecule type" value="Genomic_DNA"/>
</dbReference>
<dbReference type="CDD" id="cd06578">
    <property type="entry name" value="HemD"/>
    <property type="match status" value="1"/>
</dbReference>
<name>A0A537K524_9BACT</name>
<comment type="caution">
    <text evidence="2">The sequence shown here is derived from an EMBL/GenBank/DDBJ whole genome shotgun (WGS) entry which is preliminary data.</text>
</comment>
<dbReference type="GO" id="GO:0006780">
    <property type="term" value="P:uroporphyrinogen III biosynthetic process"/>
    <property type="evidence" value="ECO:0007669"/>
    <property type="project" value="InterPro"/>
</dbReference>
<organism evidence="2 3">
    <name type="scientific">Candidatus Segetimicrobium genomatis</name>
    <dbReference type="NCBI Taxonomy" id="2569760"/>
    <lineage>
        <taxon>Bacteria</taxon>
        <taxon>Bacillati</taxon>
        <taxon>Candidatus Sysuimicrobiota</taxon>
        <taxon>Candidatus Sysuimicrobiia</taxon>
        <taxon>Candidatus Sysuimicrobiales</taxon>
        <taxon>Candidatus Segetimicrobiaceae</taxon>
        <taxon>Candidatus Segetimicrobium</taxon>
    </lineage>
</organism>
<dbReference type="Pfam" id="PF02602">
    <property type="entry name" value="HEM4"/>
    <property type="match status" value="1"/>
</dbReference>
<dbReference type="InterPro" id="IPR036108">
    <property type="entry name" value="4pyrrol_syn_uPrphyn_synt_sf"/>
</dbReference>
<dbReference type="InterPro" id="IPR003754">
    <property type="entry name" value="4pyrrol_synth_uPrphyn_synth"/>
</dbReference>
<dbReference type="AlphaFoldDB" id="A0A537K524"/>
<accession>A0A537K524</accession>
<evidence type="ECO:0000313" key="3">
    <source>
        <dbReference type="Proteomes" id="UP000318509"/>
    </source>
</evidence>
<reference evidence="2 3" key="1">
    <citation type="journal article" date="2019" name="Nat. Microbiol.">
        <title>Mediterranean grassland soil C-N compound turnover is dependent on rainfall and depth, and is mediated by genomically divergent microorganisms.</title>
        <authorList>
            <person name="Diamond S."/>
            <person name="Andeer P.F."/>
            <person name="Li Z."/>
            <person name="Crits-Christoph A."/>
            <person name="Burstein D."/>
            <person name="Anantharaman K."/>
            <person name="Lane K.R."/>
            <person name="Thomas B.C."/>
            <person name="Pan C."/>
            <person name="Northen T.R."/>
            <person name="Banfield J.F."/>
        </authorList>
    </citation>
    <scope>NUCLEOTIDE SEQUENCE [LARGE SCALE GENOMIC DNA]</scope>
    <source>
        <strain evidence="2">NP_3</strain>
    </source>
</reference>
<dbReference type="Proteomes" id="UP000318509">
    <property type="component" value="Unassembled WGS sequence"/>
</dbReference>
<gene>
    <name evidence="2" type="ORF">E6H00_05470</name>
</gene>
<evidence type="ECO:0000313" key="2">
    <source>
        <dbReference type="EMBL" id="TMI90879.1"/>
    </source>
</evidence>
<evidence type="ECO:0000259" key="1">
    <source>
        <dbReference type="Pfam" id="PF02602"/>
    </source>
</evidence>
<dbReference type="InterPro" id="IPR039793">
    <property type="entry name" value="UROS/Hem4"/>
</dbReference>
<dbReference type="PANTHER" id="PTHR40082:SF1">
    <property type="entry name" value="BLR5956 PROTEIN"/>
    <property type="match status" value="1"/>
</dbReference>
<dbReference type="SUPFAM" id="SSF69618">
    <property type="entry name" value="HemD-like"/>
    <property type="match status" value="1"/>
</dbReference>
<dbReference type="PANTHER" id="PTHR40082">
    <property type="entry name" value="BLR5956 PROTEIN"/>
    <property type="match status" value="1"/>
</dbReference>
<protein>
    <submittedName>
        <fullName evidence="2">Uroporphyrinogen-III synthase</fullName>
    </submittedName>
</protein>
<sequence>MEGEARAGVVSGLSGRRILVLEARLPSILADLVARRGGEAVCVPVAVEVEAPASAVAAPLGLLCARKVDLVVLQTGVGTVCLHRQATGLGLGDAYLETLRSLPVAVRGPKPAAILHRWGIHPALAARSPYTTDELCAALAEHPMSEKTAFVQHYGEMNERLREYLQRRGATTVDALPYRWALPANLDPLRKAVAGLQAGAFDALLITSRPQVTHLFEVAEAQGEGGALREALNSRVTVAVVGPVARRALDRRGVRAGVEPSHPKMAPLVDALAAHFAQAGAP</sequence>
<dbReference type="GO" id="GO:0004852">
    <property type="term" value="F:uroporphyrinogen-III synthase activity"/>
    <property type="evidence" value="ECO:0007669"/>
    <property type="project" value="InterPro"/>
</dbReference>
<proteinExistence type="predicted"/>
<dbReference type="Gene3D" id="3.40.50.10090">
    <property type="match status" value="2"/>
</dbReference>